<dbReference type="AlphaFoldDB" id="A0A7W2ESX3"/>
<gene>
    <name evidence="3" type="ORF">H3H37_13320</name>
</gene>
<dbReference type="InterPro" id="IPR027383">
    <property type="entry name" value="Znf_put"/>
</dbReference>
<comment type="caution">
    <text evidence="3">The sequence shown here is derived from an EMBL/GenBank/DDBJ whole genome shotgun (WGS) entry which is preliminary data.</text>
</comment>
<evidence type="ECO:0000259" key="2">
    <source>
        <dbReference type="Pfam" id="PF13490"/>
    </source>
</evidence>
<evidence type="ECO:0000256" key="1">
    <source>
        <dbReference type="SAM" id="Phobius"/>
    </source>
</evidence>
<sequence length="259" mass="26734">MNGHTIQLDDPAHEAARALLPWYAADRLDATDSAAVRRHLANCAACRAELDFERHVQAAAALPDDGADARANANVGLAAGLDVERALAALMPRLDPVVSVPVSAPVSESAPALAPIPAPALAPAHAPAAAPAPAPAPARPWWRRAAANDSSWLRWAVAAQFMVIAGLGLLLARPAAEQGTYHVLGAGAAAGNLVVVFKPETAERDMRRILQANGAHVVDGPTVTDAYLLSVPDPRAARARLRAEPAVALAETLDGGALP</sequence>
<evidence type="ECO:0000313" key="4">
    <source>
        <dbReference type="Proteomes" id="UP000534388"/>
    </source>
</evidence>
<feature type="domain" description="Putative zinc-finger" evidence="2">
    <location>
        <begin position="15"/>
        <end position="47"/>
    </location>
</feature>
<name>A0A7W2ESX3_9BURK</name>
<dbReference type="InterPro" id="IPR041916">
    <property type="entry name" value="Anti_sigma_zinc_sf"/>
</dbReference>
<dbReference type="RefSeq" id="WP_182163219.1">
    <property type="nucleotide sequence ID" value="NZ_JACEZT010000008.1"/>
</dbReference>
<proteinExistence type="predicted"/>
<dbReference type="Pfam" id="PF13490">
    <property type="entry name" value="zf-HC2"/>
    <property type="match status" value="1"/>
</dbReference>
<reference evidence="3 4" key="1">
    <citation type="submission" date="2020-07" db="EMBL/GenBank/DDBJ databases">
        <title>Novel species isolated from subtropical streams in China.</title>
        <authorList>
            <person name="Lu H."/>
        </authorList>
    </citation>
    <scope>NUCLEOTIDE SEQUENCE [LARGE SCALE GENOMIC DNA]</scope>
    <source>
        <strain evidence="3 4">LX20W</strain>
    </source>
</reference>
<feature type="transmembrane region" description="Helical" evidence="1">
    <location>
        <begin position="152"/>
        <end position="173"/>
    </location>
</feature>
<accession>A0A7W2ESX3</accession>
<keyword evidence="1" id="KW-0812">Transmembrane</keyword>
<protein>
    <submittedName>
        <fullName evidence="3">Zf-HC2 domain-containing protein</fullName>
    </submittedName>
</protein>
<dbReference type="EMBL" id="JACEZT010000008">
    <property type="protein sequence ID" value="MBA5638035.1"/>
    <property type="molecule type" value="Genomic_DNA"/>
</dbReference>
<organism evidence="3 4">
    <name type="scientific">Rugamonas brunnea</name>
    <dbReference type="NCBI Taxonomy" id="2758569"/>
    <lineage>
        <taxon>Bacteria</taxon>
        <taxon>Pseudomonadati</taxon>
        <taxon>Pseudomonadota</taxon>
        <taxon>Betaproteobacteria</taxon>
        <taxon>Burkholderiales</taxon>
        <taxon>Oxalobacteraceae</taxon>
        <taxon>Telluria group</taxon>
        <taxon>Rugamonas</taxon>
    </lineage>
</organism>
<dbReference type="Proteomes" id="UP000534388">
    <property type="component" value="Unassembled WGS sequence"/>
</dbReference>
<keyword evidence="4" id="KW-1185">Reference proteome</keyword>
<feature type="transmembrane region" description="Helical" evidence="1">
    <location>
        <begin position="179"/>
        <end position="197"/>
    </location>
</feature>
<dbReference type="Gene3D" id="1.10.10.1320">
    <property type="entry name" value="Anti-sigma factor, zinc-finger domain"/>
    <property type="match status" value="1"/>
</dbReference>
<keyword evidence="1" id="KW-0472">Membrane</keyword>
<evidence type="ECO:0000313" key="3">
    <source>
        <dbReference type="EMBL" id="MBA5638035.1"/>
    </source>
</evidence>
<keyword evidence="1" id="KW-1133">Transmembrane helix</keyword>